<dbReference type="NCBIfam" id="NF008277">
    <property type="entry name" value="PRK11055.1"/>
    <property type="match status" value="1"/>
</dbReference>
<keyword evidence="9" id="KW-0597">Phosphoprotein</keyword>
<comment type="subunit">
    <text evidence="5">Monomer.</text>
</comment>
<feature type="active site" description="Proton donor" evidence="13">
    <location>
        <position position="186"/>
    </location>
</feature>
<evidence type="ECO:0000256" key="7">
    <source>
        <dbReference type="ARBA" id="ARBA00014165"/>
    </source>
</evidence>
<dbReference type="InterPro" id="IPR018052">
    <property type="entry name" value="Ald1_epimerase_CS"/>
</dbReference>
<dbReference type="PANTHER" id="PTHR10091:SF0">
    <property type="entry name" value="GALACTOSE MUTAROTASE"/>
    <property type="match status" value="1"/>
</dbReference>
<dbReference type="PANTHER" id="PTHR10091">
    <property type="entry name" value="ALDOSE-1-EPIMERASE"/>
    <property type="match status" value="1"/>
</dbReference>
<dbReference type="Proteomes" id="UP000646365">
    <property type="component" value="Unassembled WGS sequence"/>
</dbReference>
<dbReference type="CDD" id="cd09019">
    <property type="entry name" value="galactose_mutarotase_like"/>
    <property type="match status" value="1"/>
</dbReference>
<comment type="pathway">
    <text evidence="3 12">Carbohydrate metabolism; hexose metabolism.</text>
</comment>
<proteinExistence type="inferred from homology"/>
<evidence type="ECO:0000313" key="17">
    <source>
        <dbReference type="Proteomes" id="UP000646365"/>
    </source>
</evidence>
<evidence type="ECO:0000256" key="2">
    <source>
        <dbReference type="ARBA" id="ARBA00004496"/>
    </source>
</evidence>
<dbReference type="EMBL" id="BMJQ01000018">
    <property type="protein sequence ID" value="GGF41650.1"/>
    <property type="molecule type" value="Genomic_DNA"/>
</dbReference>
<keyword evidence="17" id="KW-1185">Reference proteome</keyword>
<comment type="catalytic activity">
    <reaction evidence="1 12">
        <text>alpha-D-glucose = beta-D-glucose</text>
        <dbReference type="Rhea" id="RHEA:10264"/>
        <dbReference type="ChEBI" id="CHEBI:15903"/>
        <dbReference type="ChEBI" id="CHEBI:17925"/>
        <dbReference type="EC" id="5.1.3.3"/>
    </reaction>
</comment>
<evidence type="ECO:0000256" key="6">
    <source>
        <dbReference type="ARBA" id="ARBA00013185"/>
    </source>
</evidence>
<evidence type="ECO:0000256" key="10">
    <source>
        <dbReference type="ARBA" id="ARBA00023235"/>
    </source>
</evidence>
<feature type="binding site" evidence="15">
    <location>
        <begin position="186"/>
        <end position="188"/>
    </location>
    <ligand>
        <name>beta-D-galactose</name>
        <dbReference type="ChEBI" id="CHEBI:27667"/>
    </ligand>
</feature>
<evidence type="ECO:0000256" key="12">
    <source>
        <dbReference type="PIRNR" id="PIRNR005096"/>
    </source>
</evidence>
<dbReference type="UniPathway" id="UPA00242"/>
<keyword evidence="10 12" id="KW-0413">Isomerase</keyword>
<evidence type="ECO:0000256" key="8">
    <source>
        <dbReference type="ARBA" id="ARBA00022490"/>
    </source>
</evidence>
<protein>
    <recommendedName>
        <fullName evidence="7 12">Aldose 1-epimerase</fullName>
        <ecNumber evidence="6 12">5.1.3.3</ecNumber>
    </recommendedName>
</protein>
<feature type="binding site" evidence="14">
    <location>
        <position position="259"/>
    </location>
    <ligand>
        <name>beta-D-galactose</name>
        <dbReference type="ChEBI" id="CHEBI:27667"/>
    </ligand>
</feature>
<comment type="caution">
    <text evidence="16">The sequence shown here is derived from an EMBL/GenBank/DDBJ whole genome shotgun (WGS) entry which is preliminary data.</text>
</comment>
<dbReference type="Gene3D" id="2.70.98.10">
    <property type="match status" value="1"/>
</dbReference>
<comment type="subcellular location">
    <subcellularLocation>
        <location evidence="2">Cytoplasm</location>
    </subcellularLocation>
</comment>
<accession>A0A8J2Z0Y8</accession>
<dbReference type="InterPro" id="IPR014718">
    <property type="entry name" value="GH-type_carb-bd"/>
</dbReference>
<evidence type="ECO:0000256" key="4">
    <source>
        <dbReference type="ARBA" id="ARBA00006206"/>
    </source>
</evidence>
<dbReference type="AlphaFoldDB" id="A0A8J2Z0Y8"/>
<reference evidence="16" key="2">
    <citation type="submission" date="2020-09" db="EMBL/GenBank/DDBJ databases">
        <authorList>
            <person name="Sun Q."/>
            <person name="Zhou Y."/>
        </authorList>
    </citation>
    <scope>NUCLEOTIDE SEQUENCE</scope>
    <source>
        <strain evidence="16">CGMCC 1.15725</strain>
    </source>
</reference>
<dbReference type="PROSITE" id="PS00545">
    <property type="entry name" value="ALDOSE_1_EPIMERASE"/>
    <property type="match status" value="1"/>
</dbReference>
<evidence type="ECO:0000256" key="5">
    <source>
        <dbReference type="ARBA" id="ARBA00011245"/>
    </source>
</evidence>
<dbReference type="GO" id="GO:0005737">
    <property type="term" value="C:cytoplasm"/>
    <property type="evidence" value="ECO:0007669"/>
    <property type="project" value="UniProtKB-SubCell"/>
</dbReference>
<dbReference type="GO" id="GO:0004034">
    <property type="term" value="F:aldose 1-epimerase activity"/>
    <property type="evidence" value="ECO:0007669"/>
    <property type="project" value="UniProtKB-EC"/>
</dbReference>
<feature type="binding site" evidence="15">
    <location>
        <begin position="86"/>
        <end position="87"/>
    </location>
    <ligand>
        <name>beta-D-galactose</name>
        <dbReference type="ChEBI" id="CHEBI:27667"/>
    </ligand>
</feature>
<dbReference type="InterPro" id="IPR015443">
    <property type="entry name" value="Aldose_1-epimerase"/>
</dbReference>
<comment type="similarity">
    <text evidence="4 12">Belongs to the aldose epimerase family.</text>
</comment>
<dbReference type="InterPro" id="IPR008183">
    <property type="entry name" value="Aldose_1/G6P_1-epimerase"/>
</dbReference>
<evidence type="ECO:0000313" key="16">
    <source>
        <dbReference type="EMBL" id="GGF41650.1"/>
    </source>
</evidence>
<dbReference type="InterPro" id="IPR011013">
    <property type="entry name" value="Gal_mutarotase_sf_dom"/>
</dbReference>
<dbReference type="GO" id="GO:0006006">
    <property type="term" value="P:glucose metabolic process"/>
    <property type="evidence" value="ECO:0007669"/>
    <property type="project" value="TreeGrafter"/>
</dbReference>
<evidence type="ECO:0000256" key="1">
    <source>
        <dbReference type="ARBA" id="ARBA00001614"/>
    </source>
</evidence>
<feature type="active site" description="Proton acceptor" evidence="13">
    <location>
        <position position="325"/>
    </location>
</feature>
<evidence type="ECO:0000256" key="14">
    <source>
        <dbReference type="PIRSR" id="PIRSR005096-2"/>
    </source>
</evidence>
<sequence>MAEEKAARIIRTPFGQLADGTGIEAFRLTNARGFAVRLLTYGATIQAIEAPDRHGHFADLVMGYAGLEDYVEKPQYFGTIVGRYGNRIAGGRFTLDGTAYRLAVNNGPNALHGGLKGFDKAVWTVLEASDGAEAVLRLAYVSADGEEGYPGRLAATVTYRVGAENALTIDYRATTDRPTVLNLTNHAYFNLGGEGAGDVLGHVAQIEADGFTPVDEHLIPTGEIRPVADTPFDFRTPKRIGAEIRDARDPQILFGRGYDHNFVLNDRQPGVATLAARVTDPASGRVLDVLTDQPGVQFYTANFLTGTRAGKSGRLYRQGDGFCLETQHFPDSPNQPHFPSTVLRPGETFRSTTIFRFGVEG</sequence>
<dbReference type="RefSeq" id="WP_229743989.1">
    <property type="nucleotide sequence ID" value="NZ_BMJQ01000018.1"/>
</dbReference>
<dbReference type="EC" id="5.1.3.3" evidence="6 12"/>
<dbReference type="InterPro" id="IPR047215">
    <property type="entry name" value="Galactose_mutarotase-like"/>
</dbReference>
<reference evidence="16" key="1">
    <citation type="journal article" date="2014" name="Int. J. Syst. Evol. Microbiol.">
        <title>Complete genome sequence of Corynebacterium casei LMG S-19264T (=DSM 44701T), isolated from a smear-ripened cheese.</title>
        <authorList>
            <consortium name="US DOE Joint Genome Institute (JGI-PGF)"/>
            <person name="Walter F."/>
            <person name="Albersmeier A."/>
            <person name="Kalinowski J."/>
            <person name="Ruckert C."/>
        </authorList>
    </citation>
    <scope>NUCLEOTIDE SEQUENCE</scope>
    <source>
        <strain evidence="16">CGMCC 1.15725</strain>
    </source>
</reference>
<dbReference type="GO" id="GO:0030246">
    <property type="term" value="F:carbohydrate binding"/>
    <property type="evidence" value="ECO:0007669"/>
    <property type="project" value="InterPro"/>
</dbReference>
<organism evidence="16 17">
    <name type="scientific">Aliidongia dinghuensis</name>
    <dbReference type="NCBI Taxonomy" id="1867774"/>
    <lineage>
        <taxon>Bacteria</taxon>
        <taxon>Pseudomonadati</taxon>
        <taxon>Pseudomonadota</taxon>
        <taxon>Alphaproteobacteria</taxon>
        <taxon>Rhodospirillales</taxon>
        <taxon>Dongiaceae</taxon>
        <taxon>Aliidongia</taxon>
    </lineage>
</organism>
<gene>
    <name evidence="16" type="ORF">GCM10011611_55120</name>
</gene>
<evidence type="ECO:0000256" key="3">
    <source>
        <dbReference type="ARBA" id="ARBA00005028"/>
    </source>
</evidence>
<dbReference type="GO" id="GO:0033499">
    <property type="term" value="P:galactose catabolic process via UDP-galactose, Leloir pathway"/>
    <property type="evidence" value="ECO:0007669"/>
    <property type="project" value="TreeGrafter"/>
</dbReference>
<evidence type="ECO:0000256" key="9">
    <source>
        <dbReference type="ARBA" id="ARBA00022553"/>
    </source>
</evidence>
<evidence type="ECO:0000256" key="11">
    <source>
        <dbReference type="ARBA" id="ARBA00023277"/>
    </source>
</evidence>
<evidence type="ECO:0000256" key="13">
    <source>
        <dbReference type="PIRSR" id="PIRSR005096-1"/>
    </source>
</evidence>
<keyword evidence="11 12" id="KW-0119">Carbohydrate metabolism</keyword>
<keyword evidence="8" id="KW-0963">Cytoplasm</keyword>
<dbReference type="Pfam" id="PF01263">
    <property type="entry name" value="Aldose_epim"/>
    <property type="match status" value="1"/>
</dbReference>
<name>A0A8J2Z0Y8_9PROT</name>
<dbReference type="FunFam" id="2.70.98.10:FF:000003">
    <property type="entry name" value="Aldose 1-epimerase"/>
    <property type="match status" value="1"/>
</dbReference>
<dbReference type="SUPFAM" id="SSF74650">
    <property type="entry name" value="Galactose mutarotase-like"/>
    <property type="match status" value="1"/>
</dbReference>
<dbReference type="PIRSF" id="PIRSF005096">
    <property type="entry name" value="GALM"/>
    <property type="match status" value="1"/>
</dbReference>
<evidence type="ECO:0000256" key="15">
    <source>
        <dbReference type="PIRSR" id="PIRSR005096-3"/>
    </source>
</evidence>